<evidence type="ECO:0000256" key="2">
    <source>
        <dbReference type="ARBA" id="ARBA00022748"/>
    </source>
</evidence>
<dbReference type="EMBL" id="JRQI01000034">
    <property type="protein sequence ID" value="KGK57716.1"/>
    <property type="molecule type" value="Genomic_DNA"/>
</dbReference>
<keyword evidence="6" id="KW-0732">Signal</keyword>
<dbReference type="GO" id="GO:0016209">
    <property type="term" value="F:antioxidant activity"/>
    <property type="evidence" value="ECO:0007669"/>
    <property type="project" value="InterPro"/>
</dbReference>
<feature type="chain" id="PRO_5044235514" evidence="6">
    <location>
        <begin position="21"/>
        <end position="202"/>
    </location>
</feature>
<keyword evidence="3" id="KW-1015">Disulfide bond</keyword>
<sequence length="202" mass="21059">MTVRLVRGACALLLPLLVLTACKPTGNGAPAADHAAAPTAPAQPPAAPAAPDPAGAANTSVVQQTAEMPKLSLPTVTGETYDLAAHRGKWVVVNFWATWCAPCLKEMPELSALHTMRDAVEVVGLAYEDITAADMQAFLKDHPVSYPVAILDPYQPPQDFATPRGLPMTYLIGPDGKVAKQFLGPVTARDIEAAVGITGKAG</sequence>
<dbReference type="InterPro" id="IPR000866">
    <property type="entry name" value="AhpC/TSA"/>
</dbReference>
<dbReference type="PROSITE" id="PS51257">
    <property type="entry name" value="PROKAR_LIPOPROTEIN"/>
    <property type="match status" value="1"/>
</dbReference>
<organism evidence="8 9">
    <name type="scientific">Xanthomonas cannabis pv. phaseoli</name>
    <dbReference type="NCBI Taxonomy" id="1885902"/>
    <lineage>
        <taxon>Bacteria</taxon>
        <taxon>Pseudomonadati</taxon>
        <taxon>Pseudomonadota</taxon>
        <taxon>Gammaproteobacteria</taxon>
        <taxon>Lysobacterales</taxon>
        <taxon>Lysobacteraceae</taxon>
        <taxon>Xanthomonas</taxon>
    </lineage>
</organism>
<dbReference type="Pfam" id="PF00578">
    <property type="entry name" value="AhpC-TSA"/>
    <property type="match status" value="1"/>
</dbReference>
<dbReference type="InterPro" id="IPR036249">
    <property type="entry name" value="Thioredoxin-like_sf"/>
</dbReference>
<dbReference type="PROSITE" id="PS00194">
    <property type="entry name" value="THIOREDOXIN_1"/>
    <property type="match status" value="1"/>
</dbReference>
<evidence type="ECO:0000259" key="7">
    <source>
        <dbReference type="PROSITE" id="PS51352"/>
    </source>
</evidence>
<dbReference type="PROSITE" id="PS51352">
    <property type="entry name" value="THIOREDOXIN_2"/>
    <property type="match status" value="1"/>
</dbReference>
<gene>
    <name evidence="8" type="ORF">NC00_10755</name>
</gene>
<dbReference type="AlphaFoldDB" id="A0AB34P8N3"/>
<keyword evidence="2" id="KW-0201">Cytochrome c-type biogenesis</keyword>
<dbReference type="GO" id="GO:0015036">
    <property type="term" value="F:disulfide oxidoreductase activity"/>
    <property type="evidence" value="ECO:0007669"/>
    <property type="project" value="UniProtKB-ARBA"/>
</dbReference>
<evidence type="ECO:0000313" key="9">
    <source>
        <dbReference type="Proteomes" id="UP000029879"/>
    </source>
</evidence>
<dbReference type="GO" id="GO:0030313">
    <property type="term" value="C:cell envelope"/>
    <property type="evidence" value="ECO:0007669"/>
    <property type="project" value="UniProtKB-SubCell"/>
</dbReference>
<dbReference type="Gene3D" id="3.40.30.10">
    <property type="entry name" value="Glutaredoxin"/>
    <property type="match status" value="1"/>
</dbReference>
<dbReference type="GO" id="GO:0017004">
    <property type="term" value="P:cytochrome complex assembly"/>
    <property type="evidence" value="ECO:0007669"/>
    <property type="project" value="UniProtKB-KW"/>
</dbReference>
<evidence type="ECO:0000313" key="8">
    <source>
        <dbReference type="EMBL" id="KGK57716.1"/>
    </source>
</evidence>
<reference evidence="8 9" key="1">
    <citation type="submission" date="2014-10" db="EMBL/GenBank/DDBJ databases">
        <title>Genome sequence of a Xanthomonas strain that is pathogenic on beans.</title>
        <authorList>
            <person name="Aritua V."/>
            <person name="Sapp M."/>
            <person name="Harrison J."/>
            <person name="Smith J."/>
            <person name="Studholme D."/>
        </authorList>
    </citation>
    <scope>NUCLEOTIDE SEQUENCE [LARGE SCALE GENOMIC DNA]</scope>
    <source>
        <strain evidence="8 9">Nyagatare</strain>
    </source>
</reference>
<dbReference type="Proteomes" id="UP000029879">
    <property type="component" value="Unassembled WGS sequence"/>
</dbReference>
<dbReference type="InterPro" id="IPR017937">
    <property type="entry name" value="Thioredoxin_CS"/>
</dbReference>
<dbReference type="RefSeq" id="WP_047695364.1">
    <property type="nucleotide sequence ID" value="NZ_KN265487.1"/>
</dbReference>
<feature type="region of interest" description="Disordered" evidence="5">
    <location>
        <begin position="29"/>
        <end position="63"/>
    </location>
</feature>
<feature type="signal peptide" evidence="6">
    <location>
        <begin position="1"/>
        <end position="20"/>
    </location>
</feature>
<evidence type="ECO:0000256" key="1">
    <source>
        <dbReference type="ARBA" id="ARBA00004196"/>
    </source>
</evidence>
<dbReference type="InterPro" id="IPR013766">
    <property type="entry name" value="Thioredoxin_domain"/>
</dbReference>
<protein>
    <submittedName>
        <fullName evidence="8">Thioredoxin</fullName>
    </submittedName>
</protein>
<feature type="domain" description="Thioredoxin" evidence="7">
    <location>
        <begin position="62"/>
        <end position="200"/>
    </location>
</feature>
<evidence type="ECO:0000256" key="4">
    <source>
        <dbReference type="ARBA" id="ARBA00023284"/>
    </source>
</evidence>
<dbReference type="PANTHER" id="PTHR42852">
    <property type="entry name" value="THIOL:DISULFIDE INTERCHANGE PROTEIN DSBE"/>
    <property type="match status" value="1"/>
</dbReference>
<comment type="caution">
    <text evidence="8">The sequence shown here is derived from an EMBL/GenBank/DDBJ whole genome shotgun (WGS) entry which is preliminary data.</text>
</comment>
<feature type="compositionally biased region" description="Low complexity" evidence="5">
    <location>
        <begin position="29"/>
        <end position="40"/>
    </location>
</feature>
<evidence type="ECO:0000256" key="3">
    <source>
        <dbReference type="ARBA" id="ARBA00023157"/>
    </source>
</evidence>
<proteinExistence type="predicted"/>
<feature type="compositionally biased region" description="Pro residues" evidence="5">
    <location>
        <begin position="41"/>
        <end position="51"/>
    </location>
</feature>
<comment type="subcellular location">
    <subcellularLocation>
        <location evidence="1">Cell envelope</location>
    </subcellularLocation>
</comment>
<dbReference type="SUPFAM" id="SSF52833">
    <property type="entry name" value="Thioredoxin-like"/>
    <property type="match status" value="1"/>
</dbReference>
<dbReference type="PANTHER" id="PTHR42852:SF6">
    <property type="entry name" value="THIOL:DISULFIDE INTERCHANGE PROTEIN DSBE"/>
    <property type="match status" value="1"/>
</dbReference>
<evidence type="ECO:0000256" key="5">
    <source>
        <dbReference type="SAM" id="MobiDB-lite"/>
    </source>
</evidence>
<dbReference type="CDD" id="cd02966">
    <property type="entry name" value="TlpA_like_family"/>
    <property type="match status" value="1"/>
</dbReference>
<accession>A0AB34P8N3</accession>
<keyword evidence="4" id="KW-0676">Redox-active center</keyword>
<name>A0AB34P8N3_9XANT</name>
<dbReference type="InterPro" id="IPR050553">
    <property type="entry name" value="Thioredoxin_ResA/DsbE_sf"/>
</dbReference>
<evidence type="ECO:0000256" key="6">
    <source>
        <dbReference type="SAM" id="SignalP"/>
    </source>
</evidence>